<dbReference type="OrthoDB" id="191037at2759"/>
<dbReference type="eggNOG" id="ENOG502S600">
    <property type="taxonomic scope" value="Eukaryota"/>
</dbReference>
<dbReference type="EMBL" id="GG738849">
    <property type="protein sequence ID" value="EFC49033.1"/>
    <property type="molecule type" value="Genomic_DNA"/>
</dbReference>
<dbReference type="Proteomes" id="UP000006671">
    <property type="component" value="Unassembled WGS sequence"/>
</dbReference>
<gene>
    <name evidence="1" type="ORF">NAEGRDRAFT_56904</name>
</gene>
<protein>
    <submittedName>
        <fullName evidence="1">Aminoglycoside phosphotransferase</fullName>
    </submittedName>
</protein>
<dbReference type="Pfam" id="PF02958">
    <property type="entry name" value="EcKL"/>
    <property type="match status" value="1"/>
</dbReference>
<dbReference type="OMA" id="HGDFHAA"/>
<dbReference type="PANTHER" id="PTHR11012:SF30">
    <property type="entry name" value="PROTEIN KINASE-LIKE DOMAIN-CONTAINING"/>
    <property type="match status" value="1"/>
</dbReference>
<accession>D2V2C6</accession>
<dbReference type="KEGG" id="ngr:NAEGRDRAFT_56904"/>
<dbReference type="Gene3D" id="3.90.1200.10">
    <property type="match status" value="1"/>
</dbReference>
<dbReference type="InterPro" id="IPR004119">
    <property type="entry name" value="EcKL"/>
</dbReference>
<dbReference type="InParanoid" id="D2V2C6"/>
<dbReference type="GO" id="GO:0016740">
    <property type="term" value="F:transferase activity"/>
    <property type="evidence" value="ECO:0007669"/>
    <property type="project" value="UniProtKB-KW"/>
</dbReference>
<dbReference type="RefSeq" id="XP_002681777.1">
    <property type="nucleotide sequence ID" value="XM_002681731.1"/>
</dbReference>
<keyword evidence="1" id="KW-0808">Transferase</keyword>
<dbReference type="GeneID" id="8849899"/>
<dbReference type="AlphaFoldDB" id="D2V2C6"/>
<keyword evidence="2" id="KW-1185">Reference proteome</keyword>
<name>D2V2C6_NAEGR</name>
<reference evidence="1 2" key="1">
    <citation type="journal article" date="2010" name="Cell">
        <title>The genome of Naegleria gruberi illuminates early eukaryotic versatility.</title>
        <authorList>
            <person name="Fritz-Laylin L.K."/>
            <person name="Prochnik S.E."/>
            <person name="Ginger M.L."/>
            <person name="Dacks J.B."/>
            <person name="Carpenter M.L."/>
            <person name="Field M.C."/>
            <person name="Kuo A."/>
            <person name="Paredez A."/>
            <person name="Chapman J."/>
            <person name="Pham J."/>
            <person name="Shu S."/>
            <person name="Neupane R."/>
            <person name="Cipriano M."/>
            <person name="Mancuso J."/>
            <person name="Tu H."/>
            <person name="Salamov A."/>
            <person name="Lindquist E."/>
            <person name="Shapiro H."/>
            <person name="Lucas S."/>
            <person name="Grigoriev I.V."/>
            <person name="Cande W.Z."/>
            <person name="Fulton C."/>
            <person name="Rokhsar D.S."/>
            <person name="Dawson S.C."/>
        </authorList>
    </citation>
    <scope>NUCLEOTIDE SEQUENCE [LARGE SCALE GENOMIC DNA]</scope>
    <source>
        <strain evidence="1 2">NEG-M</strain>
    </source>
</reference>
<dbReference type="InterPro" id="IPR011009">
    <property type="entry name" value="Kinase-like_dom_sf"/>
</dbReference>
<dbReference type="PANTHER" id="PTHR11012">
    <property type="entry name" value="PROTEIN KINASE-LIKE DOMAIN-CONTAINING"/>
    <property type="match status" value="1"/>
</dbReference>
<dbReference type="SUPFAM" id="SSF56112">
    <property type="entry name" value="Protein kinase-like (PK-like)"/>
    <property type="match status" value="1"/>
</dbReference>
<evidence type="ECO:0000313" key="2">
    <source>
        <dbReference type="Proteomes" id="UP000006671"/>
    </source>
</evidence>
<sequence length="415" mass="47501">MSCIDIRGVASSHPTKDHLAPRPGDDVVSSEWMEFILKDKQVIPQEGVKVSNVVVEELGENRGFNGVMRRLVVSYEGNNATETLPTTFILKRSDASEQGRQTVLSWKPHREALFYASDLLEKVVAGPAPHVLYAYGNGQVGEYVILMKDLKKPQTVGLNIVFGNQIWGVGKYDFELPQPLDMLKEMYLNIAKIHASNWNNRSLLQYEFLKAAKFYNQQDRELWEEGMAKTRKGWETAKKRSSESTVFKLSEKLLNVIEKSMEKASWESFQESINAEPFALCHGDFHGSNFLIDVATKKIDALDWTEVGLCTPTTDLVQTLISDIKPELFVQHSKELVRLYWEELVKNGVSETEYPFEKCWTSFCKDGVERWIWLLTICCEMTQVPDVLLNYFNDQILAFIEAHGDLEYYVMKTVV</sequence>
<evidence type="ECO:0000313" key="1">
    <source>
        <dbReference type="EMBL" id="EFC49033.1"/>
    </source>
</evidence>
<dbReference type="VEuPathDB" id="AmoebaDB:NAEGRDRAFT_56904"/>
<proteinExistence type="predicted"/>
<organism evidence="2">
    <name type="scientific">Naegleria gruberi</name>
    <name type="common">Amoeba</name>
    <dbReference type="NCBI Taxonomy" id="5762"/>
    <lineage>
        <taxon>Eukaryota</taxon>
        <taxon>Discoba</taxon>
        <taxon>Heterolobosea</taxon>
        <taxon>Tetramitia</taxon>
        <taxon>Eutetramitia</taxon>
        <taxon>Vahlkampfiidae</taxon>
        <taxon>Naegleria</taxon>
    </lineage>
</organism>